<dbReference type="Pfam" id="PF02515">
    <property type="entry name" value="CoA_transf_3"/>
    <property type="match status" value="1"/>
</dbReference>
<dbReference type="Gene3D" id="3.30.1540.10">
    <property type="entry name" value="formyl-coa transferase, domain 3"/>
    <property type="match status" value="1"/>
</dbReference>
<evidence type="ECO:0000256" key="1">
    <source>
        <dbReference type="ARBA" id="ARBA00022679"/>
    </source>
</evidence>
<dbReference type="InterPro" id="IPR044855">
    <property type="entry name" value="CoA-Trfase_III_dom3_sf"/>
</dbReference>
<accession>W4MFC5</accession>
<evidence type="ECO:0000313" key="2">
    <source>
        <dbReference type="EMBL" id="ETX08337.1"/>
    </source>
</evidence>
<dbReference type="AlphaFoldDB" id="W4MFC5"/>
<comment type="caution">
    <text evidence="2">The sequence shown here is derived from an EMBL/GenBank/DDBJ whole genome shotgun (WGS) entry which is preliminary data.</text>
</comment>
<dbReference type="Gene3D" id="3.40.50.10540">
    <property type="entry name" value="Crotonobetainyl-coa:carnitine coa-transferase, domain 1"/>
    <property type="match status" value="1"/>
</dbReference>
<evidence type="ECO:0008006" key="4">
    <source>
        <dbReference type="Google" id="ProtNLM"/>
    </source>
</evidence>
<name>W4MFC5_9BACT</name>
<proteinExistence type="predicted"/>
<dbReference type="EMBL" id="AZHX01000243">
    <property type="protein sequence ID" value="ETX08337.1"/>
    <property type="molecule type" value="Genomic_DNA"/>
</dbReference>
<reference evidence="2 3" key="1">
    <citation type="journal article" date="2014" name="Nature">
        <title>An environmental bacterial taxon with a large and distinct metabolic repertoire.</title>
        <authorList>
            <person name="Wilson M.C."/>
            <person name="Mori T."/>
            <person name="Ruckert C."/>
            <person name="Uria A.R."/>
            <person name="Helf M.J."/>
            <person name="Takada K."/>
            <person name="Gernert C."/>
            <person name="Steffens U.A."/>
            <person name="Heycke N."/>
            <person name="Schmitt S."/>
            <person name="Rinke C."/>
            <person name="Helfrich E.J."/>
            <person name="Brachmann A.O."/>
            <person name="Gurgui C."/>
            <person name="Wakimoto T."/>
            <person name="Kracht M."/>
            <person name="Crusemann M."/>
            <person name="Hentschel U."/>
            <person name="Abe I."/>
            <person name="Matsunaga S."/>
            <person name="Kalinowski J."/>
            <person name="Takeyama H."/>
            <person name="Piel J."/>
        </authorList>
    </citation>
    <scope>NUCLEOTIDE SEQUENCE [LARGE SCALE GENOMIC DNA]</scope>
    <source>
        <strain evidence="3">TSY2</strain>
    </source>
</reference>
<evidence type="ECO:0000313" key="3">
    <source>
        <dbReference type="Proteomes" id="UP000019140"/>
    </source>
</evidence>
<dbReference type="PANTHER" id="PTHR48207:SF3">
    <property type="entry name" value="SUCCINATE--HYDROXYMETHYLGLUTARATE COA-TRANSFERASE"/>
    <property type="match status" value="1"/>
</dbReference>
<dbReference type="InterPro" id="IPR003673">
    <property type="entry name" value="CoA-Trfase_fam_III"/>
</dbReference>
<gene>
    <name evidence="2" type="ORF">ETSY2_05970</name>
</gene>
<keyword evidence="3" id="KW-1185">Reference proteome</keyword>
<keyword evidence="1" id="KW-0808">Transferase</keyword>
<dbReference type="HOGENOM" id="CLU_033975_0_0_7"/>
<dbReference type="InterPro" id="IPR023606">
    <property type="entry name" value="CoA-Trfase_III_dom_1_sf"/>
</dbReference>
<protein>
    <recommendedName>
        <fullName evidence="4">Formyl-CoA transferase</fullName>
    </recommendedName>
</protein>
<dbReference type="SUPFAM" id="SSF89796">
    <property type="entry name" value="CoA-transferase family III (CaiB/BaiF)"/>
    <property type="match status" value="1"/>
</dbReference>
<dbReference type="Proteomes" id="UP000019140">
    <property type="component" value="Unassembled WGS sequence"/>
</dbReference>
<dbReference type="InterPro" id="IPR050483">
    <property type="entry name" value="CoA-transferase_III_domain"/>
</dbReference>
<organism evidence="2 3">
    <name type="scientific">Candidatus Entotheonella gemina</name>
    <dbReference type="NCBI Taxonomy" id="1429439"/>
    <lineage>
        <taxon>Bacteria</taxon>
        <taxon>Pseudomonadati</taxon>
        <taxon>Nitrospinota/Tectimicrobiota group</taxon>
        <taxon>Candidatus Tectimicrobiota</taxon>
        <taxon>Candidatus Entotheonellia</taxon>
        <taxon>Candidatus Entotheonellales</taxon>
        <taxon>Candidatus Entotheonellaceae</taxon>
        <taxon>Candidatus Entotheonella</taxon>
    </lineage>
</organism>
<sequence>MPPQALDDLLVLDLTHYVAGPYCTKRLADFGARVIKIEPPLRGDPCRRLGPFPNDAPHSEKSGLFLHLNTNKESVTLNLKSLRGRQLFFKLLEHADIVVENFRPGVMRNLQLDYPLLRRVKPSVVMTSISNFGQTGPYRDWRAQDLTLYAMGGEMYSSGATDRDPLKQAPGLTLFQGGSVAATATMVGMFSARRHHMGQHLDISLFETQAGSMDRRLTSLVAYQYNGASPAPEDAIPVGVMPSGVYPCKDGFVDIRVNFRWWDRLVAMMDMPELNEDPRFSTDEARFNLANREAFLRLFETWLMGHTRQEVMRLAQQFRVPGTALNLPGEVLEDPHFTERGAFVEVDHPVAGRWQLPGAPFRPQLTPWQEPRPAPLLGQHTAAVLHEFAKIDATEIEALKQATVI</sequence>
<dbReference type="PANTHER" id="PTHR48207">
    <property type="entry name" value="SUCCINATE--HYDROXYMETHYLGLUTARATE COA-TRANSFERASE"/>
    <property type="match status" value="1"/>
</dbReference>
<dbReference type="GO" id="GO:0008410">
    <property type="term" value="F:CoA-transferase activity"/>
    <property type="evidence" value="ECO:0007669"/>
    <property type="project" value="TreeGrafter"/>
</dbReference>